<evidence type="ECO:0000259" key="12">
    <source>
        <dbReference type="Pfam" id="PF16916"/>
    </source>
</evidence>
<dbReference type="GO" id="GO:0010043">
    <property type="term" value="P:response to zinc ion"/>
    <property type="evidence" value="ECO:0007669"/>
    <property type="project" value="TreeGrafter"/>
</dbReference>
<dbReference type="Pfam" id="PF01545">
    <property type="entry name" value="Cation_efflux"/>
    <property type="match status" value="1"/>
</dbReference>
<keyword evidence="6 10" id="KW-1133">Transmembrane helix</keyword>
<feature type="transmembrane region" description="Helical" evidence="10">
    <location>
        <begin position="185"/>
        <end position="205"/>
    </location>
</feature>
<gene>
    <name evidence="13" type="ORF">GHT06_019749</name>
</gene>
<evidence type="ECO:0000256" key="1">
    <source>
        <dbReference type="ARBA" id="ARBA00004141"/>
    </source>
</evidence>
<evidence type="ECO:0000256" key="2">
    <source>
        <dbReference type="ARBA" id="ARBA00008873"/>
    </source>
</evidence>
<sequence>MSTITLVTCNETRFKFNECADGKMPPEVNVLCSVLPLLTVGLDSLNQLGSRMKNSTTAPDLLTDSYPLDNSSVTEVLEHQQSRTDSGLFNQLVGRIPTSEGNSSSRSPWNEVNGDWRHLRNPLATNDLVSTREELLCFDTDQIDVPLLTSSVGVDAQFSRESETWDHCHQRELHSNKQVKARNQLIAASLLCLVFMIAEAVGGYLSNSLAVMTDAAHMLSDFTSFLVSLFAIWVSARPPSKKMSFGYYRAEILGALFSVLVIWILTGVLIYLAIDRIIHQDYDIDANTMIIVSTIGVVMNIAMGAILHGGLCSKLSLVHHGHSHGISGGGHGHSHANGGHGHTHDHHTHTSNGPRNMNVRAALIHVVGDLVQSIGVLIAAILIKYWPNFRLADPICTFLFSGLVLTTTIGLIRDASHVLMEGVPRNIQYHELRRDLKSINGVCNVHSLHVWSLTLDRNALAVHLAVGVMTDAEEVLSNATRLVQIKYGIAHCTIQVERFNAAAIEVCPQCTTFDD</sequence>
<dbReference type="FunFam" id="1.20.1510.10:FF:000027">
    <property type="entry name" value="Zinc transporter ttm-1"/>
    <property type="match status" value="1"/>
</dbReference>
<dbReference type="EMBL" id="WJBH02000008">
    <property type="protein sequence ID" value="KAI9554476.1"/>
    <property type="molecule type" value="Genomic_DNA"/>
</dbReference>
<accession>A0AAD5PNW6</accession>
<evidence type="ECO:0000256" key="9">
    <source>
        <dbReference type="SAM" id="MobiDB-lite"/>
    </source>
</evidence>
<keyword evidence="14" id="KW-1185">Reference proteome</keyword>
<dbReference type="NCBIfam" id="TIGR01297">
    <property type="entry name" value="CDF"/>
    <property type="match status" value="1"/>
</dbReference>
<feature type="transmembrane region" description="Helical" evidence="10">
    <location>
        <begin position="217"/>
        <end position="236"/>
    </location>
</feature>
<dbReference type="GO" id="GO:0005886">
    <property type="term" value="C:plasma membrane"/>
    <property type="evidence" value="ECO:0007669"/>
    <property type="project" value="TreeGrafter"/>
</dbReference>
<organism evidence="13 14">
    <name type="scientific">Daphnia sinensis</name>
    <dbReference type="NCBI Taxonomy" id="1820382"/>
    <lineage>
        <taxon>Eukaryota</taxon>
        <taxon>Metazoa</taxon>
        <taxon>Ecdysozoa</taxon>
        <taxon>Arthropoda</taxon>
        <taxon>Crustacea</taxon>
        <taxon>Branchiopoda</taxon>
        <taxon>Diplostraca</taxon>
        <taxon>Cladocera</taxon>
        <taxon>Anomopoda</taxon>
        <taxon>Daphniidae</taxon>
        <taxon>Daphnia</taxon>
        <taxon>Daphnia similis group</taxon>
    </lineage>
</organism>
<dbReference type="PANTHER" id="PTHR11562:SF84">
    <property type="entry name" value="LD05335P"/>
    <property type="match status" value="1"/>
</dbReference>
<evidence type="ECO:0000313" key="14">
    <source>
        <dbReference type="Proteomes" id="UP000820818"/>
    </source>
</evidence>
<evidence type="ECO:0000256" key="3">
    <source>
        <dbReference type="ARBA" id="ARBA00022448"/>
    </source>
</evidence>
<dbReference type="Proteomes" id="UP000820818">
    <property type="component" value="Linkage Group LG8"/>
</dbReference>
<evidence type="ECO:0000259" key="11">
    <source>
        <dbReference type="Pfam" id="PF01545"/>
    </source>
</evidence>
<evidence type="ECO:0000313" key="13">
    <source>
        <dbReference type="EMBL" id="KAI9554476.1"/>
    </source>
</evidence>
<comment type="similarity">
    <text evidence="2">Belongs to the cation diffusion facilitator (CDF) transporter (TC 2.A.4) family. SLC30A subfamily.</text>
</comment>
<protein>
    <recommendedName>
        <fullName evidence="15">EOG090X09D3</fullName>
    </recommendedName>
</protein>
<dbReference type="GO" id="GO:0005385">
    <property type="term" value="F:zinc ion transmembrane transporter activity"/>
    <property type="evidence" value="ECO:0007669"/>
    <property type="project" value="TreeGrafter"/>
</dbReference>
<dbReference type="PANTHER" id="PTHR11562">
    <property type="entry name" value="CATION EFFLUX PROTEIN/ ZINC TRANSPORTER"/>
    <property type="match status" value="1"/>
</dbReference>
<dbReference type="InterPro" id="IPR027469">
    <property type="entry name" value="Cation_efflux_TMD_sf"/>
</dbReference>
<proteinExistence type="inferred from homology"/>
<evidence type="ECO:0000256" key="8">
    <source>
        <dbReference type="ARBA" id="ARBA00023136"/>
    </source>
</evidence>
<evidence type="ECO:0000256" key="7">
    <source>
        <dbReference type="ARBA" id="ARBA00023065"/>
    </source>
</evidence>
<dbReference type="SUPFAM" id="SSF160240">
    <property type="entry name" value="Cation efflux protein cytoplasmic domain-like"/>
    <property type="match status" value="1"/>
</dbReference>
<keyword evidence="5" id="KW-0862">Zinc</keyword>
<feature type="domain" description="Cation efflux protein transmembrane" evidence="11">
    <location>
        <begin position="185"/>
        <end position="420"/>
    </location>
</feature>
<feature type="transmembrane region" description="Helical" evidence="10">
    <location>
        <begin position="362"/>
        <end position="385"/>
    </location>
</feature>
<dbReference type="InterPro" id="IPR036837">
    <property type="entry name" value="Cation_efflux_CTD_sf"/>
</dbReference>
<evidence type="ECO:0000256" key="10">
    <source>
        <dbReference type="SAM" id="Phobius"/>
    </source>
</evidence>
<dbReference type="InterPro" id="IPR027470">
    <property type="entry name" value="Cation_efflux_CTD"/>
</dbReference>
<dbReference type="Gene3D" id="1.20.1510.10">
    <property type="entry name" value="Cation efflux protein transmembrane domain"/>
    <property type="match status" value="1"/>
</dbReference>
<reference evidence="13 14" key="1">
    <citation type="submission" date="2022-05" db="EMBL/GenBank/DDBJ databases">
        <title>A multi-omics perspective on studying reproductive biology in Daphnia sinensis.</title>
        <authorList>
            <person name="Jia J."/>
        </authorList>
    </citation>
    <scope>NUCLEOTIDE SEQUENCE [LARGE SCALE GENOMIC DNA]</scope>
    <source>
        <strain evidence="13 14">WSL</strain>
    </source>
</reference>
<evidence type="ECO:0000256" key="4">
    <source>
        <dbReference type="ARBA" id="ARBA00022692"/>
    </source>
</evidence>
<evidence type="ECO:0000256" key="5">
    <source>
        <dbReference type="ARBA" id="ARBA00022906"/>
    </source>
</evidence>
<dbReference type="AlphaFoldDB" id="A0AAD5PNW6"/>
<dbReference type="SUPFAM" id="SSF161111">
    <property type="entry name" value="Cation efflux protein transmembrane domain-like"/>
    <property type="match status" value="1"/>
</dbReference>
<keyword evidence="5" id="KW-0864">Zinc transport</keyword>
<keyword evidence="4 10" id="KW-0812">Transmembrane</keyword>
<comment type="subcellular location">
    <subcellularLocation>
        <location evidence="1">Membrane</location>
        <topology evidence="1">Multi-pass membrane protein</topology>
    </subcellularLocation>
</comment>
<dbReference type="InterPro" id="IPR002524">
    <property type="entry name" value="Cation_efflux"/>
</dbReference>
<dbReference type="InterPro" id="IPR058533">
    <property type="entry name" value="Cation_efflux_TM"/>
</dbReference>
<feature type="transmembrane region" description="Helical" evidence="10">
    <location>
        <begin position="248"/>
        <end position="274"/>
    </location>
</feature>
<comment type="caution">
    <text evidence="13">The sequence shown here is derived from an EMBL/GenBank/DDBJ whole genome shotgun (WGS) entry which is preliminary data.</text>
</comment>
<keyword evidence="3" id="KW-0813">Transport</keyword>
<keyword evidence="8 10" id="KW-0472">Membrane</keyword>
<feature type="transmembrane region" description="Helical" evidence="10">
    <location>
        <begin position="391"/>
        <end position="412"/>
    </location>
</feature>
<name>A0AAD5PNW6_9CRUS</name>
<feature type="transmembrane region" description="Helical" evidence="10">
    <location>
        <begin position="286"/>
        <end position="307"/>
    </location>
</feature>
<evidence type="ECO:0000256" key="6">
    <source>
        <dbReference type="ARBA" id="ARBA00022989"/>
    </source>
</evidence>
<dbReference type="Pfam" id="PF16916">
    <property type="entry name" value="ZT_dimer"/>
    <property type="match status" value="1"/>
</dbReference>
<keyword evidence="7" id="KW-0406">Ion transport</keyword>
<evidence type="ECO:0008006" key="15">
    <source>
        <dbReference type="Google" id="ProtNLM"/>
    </source>
</evidence>
<feature type="region of interest" description="Disordered" evidence="9">
    <location>
        <begin position="325"/>
        <end position="352"/>
    </location>
</feature>
<feature type="domain" description="Cation efflux protein cytoplasmic" evidence="12">
    <location>
        <begin position="424"/>
        <end position="498"/>
    </location>
</feature>
<dbReference type="InterPro" id="IPR050681">
    <property type="entry name" value="CDF/SLC30A"/>
</dbReference>